<dbReference type="RefSeq" id="WP_145718475.1">
    <property type="nucleotide sequence ID" value="NZ_BAAAFY010000006.1"/>
</dbReference>
<keyword evidence="2" id="KW-1185">Reference proteome</keyword>
<name>A0A562SME7_CHIJA</name>
<dbReference type="EMBL" id="VLLG01000006">
    <property type="protein sequence ID" value="TWI82408.1"/>
    <property type="molecule type" value="Genomic_DNA"/>
</dbReference>
<proteinExistence type="predicted"/>
<accession>A0A562SME7</accession>
<reference evidence="1 2" key="1">
    <citation type="journal article" date="2013" name="Stand. Genomic Sci.">
        <title>Genomic Encyclopedia of Type Strains, Phase I: The one thousand microbial genomes (KMG-I) project.</title>
        <authorList>
            <person name="Kyrpides N.C."/>
            <person name="Woyke T."/>
            <person name="Eisen J.A."/>
            <person name="Garrity G."/>
            <person name="Lilburn T.G."/>
            <person name="Beck B.J."/>
            <person name="Whitman W.B."/>
            <person name="Hugenholtz P."/>
            <person name="Klenk H.P."/>
        </authorList>
    </citation>
    <scope>NUCLEOTIDE SEQUENCE [LARGE SCALE GENOMIC DNA]</scope>
    <source>
        <strain evidence="1 2">DSM 13484</strain>
    </source>
</reference>
<protein>
    <submittedName>
        <fullName evidence="1">Uncharacterized protein</fullName>
    </submittedName>
</protein>
<evidence type="ECO:0000313" key="2">
    <source>
        <dbReference type="Proteomes" id="UP000316778"/>
    </source>
</evidence>
<organism evidence="1 2">
    <name type="scientific">Chitinophaga japonensis</name>
    <name type="common">Flexibacter japonensis</name>
    <dbReference type="NCBI Taxonomy" id="104662"/>
    <lineage>
        <taxon>Bacteria</taxon>
        <taxon>Pseudomonadati</taxon>
        <taxon>Bacteroidota</taxon>
        <taxon>Chitinophagia</taxon>
        <taxon>Chitinophagales</taxon>
        <taxon>Chitinophagaceae</taxon>
        <taxon>Chitinophaga</taxon>
    </lineage>
</organism>
<sequence>MCCGKKRAALAAQQRGLAPAGQADAEAFIAYRYTGHSALVTTGTVTGQIYRFVSKGAVQLVHPRDAGSLEEVPGLERI</sequence>
<gene>
    <name evidence="1" type="ORF">LX66_4980</name>
</gene>
<dbReference type="OrthoDB" id="679299at2"/>
<dbReference type="Proteomes" id="UP000316778">
    <property type="component" value="Unassembled WGS sequence"/>
</dbReference>
<comment type="caution">
    <text evidence="1">The sequence shown here is derived from an EMBL/GenBank/DDBJ whole genome shotgun (WGS) entry which is preliminary data.</text>
</comment>
<dbReference type="AlphaFoldDB" id="A0A562SME7"/>
<evidence type="ECO:0000313" key="1">
    <source>
        <dbReference type="EMBL" id="TWI82408.1"/>
    </source>
</evidence>